<name>A0A7J7G3G3_CAMSI</name>
<dbReference type="InterPro" id="IPR041569">
    <property type="entry name" value="AAA_lid_3"/>
</dbReference>
<evidence type="ECO:0000259" key="8">
    <source>
        <dbReference type="SMART" id="SM00382"/>
    </source>
</evidence>
<feature type="transmembrane region" description="Helical" evidence="7">
    <location>
        <begin position="15"/>
        <end position="33"/>
    </location>
</feature>
<sequence length="411" mass="46270">MGDSTDMRKKILQELLFYAASAALSCLVLFAGLRRLDNTNRDASKKALEQKRQLSKRLACDVVNPDHIDVEFDSIGGLENIKQSLFELVILPLRRPQLFAYGKLLGPQKGVLLYGPPGTGKTMLAKAIAKESGAVFINVRVSNLMSKWFGDAQKLVSAVFTLANKLQPAIIFIDEVDSFLGQRRATDNEVLANMKTEFMALWDGFTTDQNARVMVLAATNRPADLDEAILRRLPQVFEIGKPDLGDREKILKVILKGERLDDNIHFNHIASLCEGHTGSDLLELCKQAAYFPLRDFLQEEKSGKRPLEPRPLSQLDLEKAFATSRKTKFSMSEHSRTPRIILKVAGILKIRLDVYVIQYLDKDVLFDEYIYIYFFFRGGTGLHSDLDSSYNCSVMGLTVICFLSLVFYDVV</sequence>
<evidence type="ECO:0000256" key="4">
    <source>
        <dbReference type="ARBA" id="ARBA00022840"/>
    </source>
</evidence>
<evidence type="ECO:0000313" key="10">
    <source>
        <dbReference type="Proteomes" id="UP000593564"/>
    </source>
</evidence>
<dbReference type="EMBL" id="JACBKZ010000013">
    <property type="protein sequence ID" value="KAF5935273.1"/>
    <property type="molecule type" value="Genomic_DNA"/>
</dbReference>
<comment type="similarity">
    <text evidence="6">Belongs to the AAA ATPase family.</text>
</comment>
<dbReference type="FunFam" id="3.40.50.300:FF:000538">
    <property type="entry name" value="ATPase family AAA domain-containing protein 1"/>
    <property type="match status" value="1"/>
</dbReference>
<dbReference type="CDD" id="cd19520">
    <property type="entry name" value="RecA-like_ATAD1"/>
    <property type="match status" value="1"/>
</dbReference>
<evidence type="ECO:0000256" key="7">
    <source>
        <dbReference type="SAM" id="Phobius"/>
    </source>
</evidence>
<dbReference type="Gene3D" id="1.10.8.60">
    <property type="match status" value="1"/>
</dbReference>
<dbReference type="InterPro" id="IPR003959">
    <property type="entry name" value="ATPase_AAA_core"/>
</dbReference>
<gene>
    <name evidence="9" type="ORF">HYC85_026402</name>
</gene>
<dbReference type="SUPFAM" id="SSF52540">
    <property type="entry name" value="P-loop containing nucleoside triphosphate hydrolases"/>
    <property type="match status" value="1"/>
</dbReference>
<accession>A0A7J7G3G3</accession>
<dbReference type="InterPro" id="IPR003960">
    <property type="entry name" value="ATPase_AAA_CS"/>
</dbReference>
<dbReference type="InterPro" id="IPR027417">
    <property type="entry name" value="P-loop_NTPase"/>
</dbReference>
<dbReference type="GO" id="GO:0005741">
    <property type="term" value="C:mitochondrial outer membrane"/>
    <property type="evidence" value="ECO:0007669"/>
    <property type="project" value="UniProtKB-SubCell"/>
</dbReference>
<keyword evidence="10" id="KW-1185">Reference proteome</keyword>
<dbReference type="PROSITE" id="PS00674">
    <property type="entry name" value="AAA"/>
    <property type="match status" value="1"/>
</dbReference>
<dbReference type="InterPro" id="IPR003593">
    <property type="entry name" value="AAA+_ATPase"/>
</dbReference>
<keyword evidence="7" id="KW-0812">Transmembrane</keyword>
<dbReference type="Proteomes" id="UP000593564">
    <property type="component" value="Unassembled WGS sequence"/>
</dbReference>
<comment type="caution">
    <text evidence="9">The sequence shown here is derived from an EMBL/GenBank/DDBJ whole genome shotgun (WGS) entry which is preliminary data.</text>
</comment>
<dbReference type="GO" id="GO:0005524">
    <property type="term" value="F:ATP binding"/>
    <property type="evidence" value="ECO:0007669"/>
    <property type="project" value="UniProtKB-KW"/>
</dbReference>
<keyword evidence="3" id="KW-1000">Mitochondrion outer membrane</keyword>
<feature type="domain" description="AAA+ ATPase" evidence="8">
    <location>
        <begin position="107"/>
        <end position="243"/>
    </location>
</feature>
<dbReference type="AlphaFoldDB" id="A0A7J7G3G3"/>
<evidence type="ECO:0000256" key="6">
    <source>
        <dbReference type="RuleBase" id="RU003651"/>
    </source>
</evidence>
<dbReference type="InterPro" id="IPR051701">
    <property type="entry name" value="Mito_OM_Translocase_MSP1"/>
</dbReference>
<evidence type="ECO:0000256" key="3">
    <source>
        <dbReference type="ARBA" id="ARBA00022787"/>
    </source>
</evidence>
<dbReference type="Gene3D" id="3.40.50.300">
    <property type="entry name" value="P-loop containing nucleotide triphosphate hydrolases"/>
    <property type="match status" value="1"/>
</dbReference>
<dbReference type="PANTHER" id="PTHR45644">
    <property type="entry name" value="AAA ATPASE, PUTATIVE (AFU_ORTHOLOGUE AFUA_2G12920)-RELATED-RELATED"/>
    <property type="match status" value="1"/>
</dbReference>
<keyword evidence="7" id="KW-0472">Membrane</keyword>
<dbReference type="Pfam" id="PF00004">
    <property type="entry name" value="AAA"/>
    <property type="match status" value="1"/>
</dbReference>
<organism evidence="9 10">
    <name type="scientific">Camellia sinensis</name>
    <name type="common">Tea plant</name>
    <name type="synonym">Thea sinensis</name>
    <dbReference type="NCBI Taxonomy" id="4442"/>
    <lineage>
        <taxon>Eukaryota</taxon>
        <taxon>Viridiplantae</taxon>
        <taxon>Streptophyta</taxon>
        <taxon>Embryophyta</taxon>
        <taxon>Tracheophyta</taxon>
        <taxon>Spermatophyta</taxon>
        <taxon>Magnoliopsida</taxon>
        <taxon>eudicotyledons</taxon>
        <taxon>Gunneridae</taxon>
        <taxon>Pentapetalae</taxon>
        <taxon>asterids</taxon>
        <taxon>Ericales</taxon>
        <taxon>Theaceae</taxon>
        <taxon>Camellia</taxon>
    </lineage>
</organism>
<evidence type="ECO:0000256" key="2">
    <source>
        <dbReference type="ARBA" id="ARBA00022741"/>
    </source>
</evidence>
<comment type="subcellular location">
    <subcellularLocation>
        <location evidence="1">Mitochondrion outer membrane</location>
        <topology evidence="1">Single-pass membrane protein</topology>
    </subcellularLocation>
</comment>
<protein>
    <recommendedName>
        <fullName evidence="8">AAA+ ATPase domain-containing protein</fullName>
    </recommendedName>
</protein>
<reference evidence="9 10" key="2">
    <citation type="submission" date="2020-07" db="EMBL/GenBank/DDBJ databases">
        <title>Genome assembly of wild tea tree DASZ reveals pedigree and selection history of tea varieties.</title>
        <authorList>
            <person name="Zhang W."/>
        </authorList>
    </citation>
    <scope>NUCLEOTIDE SEQUENCE [LARGE SCALE GENOMIC DNA]</scope>
    <source>
        <strain evidence="10">cv. G240</strain>
        <tissue evidence="9">Leaf</tissue>
    </source>
</reference>
<dbReference type="SMART" id="SM00382">
    <property type="entry name" value="AAA"/>
    <property type="match status" value="1"/>
</dbReference>
<proteinExistence type="inferred from homology"/>
<keyword evidence="2 6" id="KW-0547">Nucleotide-binding</keyword>
<dbReference type="GO" id="GO:0016887">
    <property type="term" value="F:ATP hydrolysis activity"/>
    <property type="evidence" value="ECO:0007669"/>
    <property type="project" value="InterPro"/>
</dbReference>
<evidence type="ECO:0000256" key="5">
    <source>
        <dbReference type="ARBA" id="ARBA00023128"/>
    </source>
</evidence>
<reference evidence="10" key="1">
    <citation type="journal article" date="2020" name="Nat. Commun.">
        <title>Genome assembly of wild tea tree DASZ reveals pedigree and selection history of tea varieties.</title>
        <authorList>
            <person name="Zhang W."/>
            <person name="Zhang Y."/>
            <person name="Qiu H."/>
            <person name="Guo Y."/>
            <person name="Wan H."/>
            <person name="Zhang X."/>
            <person name="Scossa F."/>
            <person name="Alseekh S."/>
            <person name="Zhang Q."/>
            <person name="Wang P."/>
            <person name="Xu L."/>
            <person name="Schmidt M.H."/>
            <person name="Jia X."/>
            <person name="Li D."/>
            <person name="Zhu A."/>
            <person name="Guo F."/>
            <person name="Chen W."/>
            <person name="Ni D."/>
            <person name="Usadel B."/>
            <person name="Fernie A.R."/>
            <person name="Wen W."/>
        </authorList>
    </citation>
    <scope>NUCLEOTIDE SEQUENCE [LARGE SCALE GENOMIC DNA]</scope>
    <source>
        <strain evidence="10">cv. G240</strain>
    </source>
</reference>
<keyword evidence="7" id="KW-1133">Transmembrane helix</keyword>
<dbReference type="PANTHER" id="PTHR45644:SF19">
    <property type="entry name" value="ATPASE FAMILY AAA DOMAIN-CONTAINING PROTEIN 1-B-LIKE"/>
    <property type="match status" value="1"/>
</dbReference>
<keyword evidence="4 6" id="KW-0067">ATP-binding</keyword>
<evidence type="ECO:0000313" key="9">
    <source>
        <dbReference type="EMBL" id="KAF5935273.1"/>
    </source>
</evidence>
<evidence type="ECO:0000256" key="1">
    <source>
        <dbReference type="ARBA" id="ARBA00004572"/>
    </source>
</evidence>
<keyword evidence="5" id="KW-0496">Mitochondrion</keyword>
<dbReference type="Pfam" id="PF17862">
    <property type="entry name" value="AAA_lid_3"/>
    <property type="match status" value="1"/>
</dbReference>